<evidence type="ECO:0000313" key="5">
    <source>
        <dbReference type="Proteomes" id="UP001610335"/>
    </source>
</evidence>
<sequence length="454" mass="49848">MQDPAQTQDLLGQLPLLKAYNHLLLGFATPDGVSQSAIVSSLEAAALKLTTHIPWLGGKVVNVGAGDGTSGAFQVVPCDKFAPPNSILIVKDCTDLCPPWEELMKAKAPISILDGKTLCPRDAFPISYPDSEEDPAPALLIQLNLIKGGVLLNLAGQHNLSDGGGLIQIFNLLATTLRGEEYPPTAVENATQDRRNLIRLLGPGEPPLDHSHLVRPPPGSLRLSLPNSPFVWQYFRFSAVKLAELKNRASNAADFDPAVRFISTNDATCAFLWQRILSVRLRRRQTPDDLCKFSRAVDVRRMMGISPEYMGVTVSNASCYLTFREVTTSSLSFLASTLRQPLSQVNEYAVRSFATFLSQTEDKTPIAYAGKFNPDTDMGISSIAGAPLYHMDFGPLLGKVELVRRPNFSPIMSTIYLMPETRNKDVDMLVCLPEVDIQALRDDPEWTAYVEYIG</sequence>
<evidence type="ECO:0000256" key="2">
    <source>
        <dbReference type="ARBA" id="ARBA00023315"/>
    </source>
</evidence>
<keyword evidence="1" id="KW-0808">Transferase</keyword>
<feature type="domain" description="Trichothecene 3-O-acetyltransferase-like N-terminal" evidence="3">
    <location>
        <begin position="20"/>
        <end position="174"/>
    </location>
</feature>
<dbReference type="EMBL" id="JBFXLS010000134">
    <property type="protein sequence ID" value="KAL2813945.1"/>
    <property type="molecule type" value="Genomic_DNA"/>
</dbReference>
<dbReference type="Pfam" id="PF22664">
    <property type="entry name" value="TRI-like_N"/>
    <property type="match status" value="1"/>
</dbReference>
<reference evidence="4 5" key="1">
    <citation type="submission" date="2024-07" db="EMBL/GenBank/DDBJ databases">
        <title>Section-level genome sequencing and comparative genomics of Aspergillus sections Usti and Cavernicolus.</title>
        <authorList>
            <consortium name="Lawrence Berkeley National Laboratory"/>
            <person name="Nybo J.L."/>
            <person name="Vesth T.C."/>
            <person name="Theobald S."/>
            <person name="Frisvad J.C."/>
            <person name="Larsen T.O."/>
            <person name="Kjaerboelling I."/>
            <person name="Rothschild-Mancinelli K."/>
            <person name="Lyhne E.K."/>
            <person name="Kogle M.E."/>
            <person name="Barry K."/>
            <person name="Clum A."/>
            <person name="Na H."/>
            <person name="Ledsgaard L."/>
            <person name="Lin J."/>
            <person name="Lipzen A."/>
            <person name="Kuo A."/>
            <person name="Riley R."/>
            <person name="Mondo S."/>
            <person name="LaButti K."/>
            <person name="Haridas S."/>
            <person name="Pangalinan J."/>
            <person name="Salamov A.A."/>
            <person name="Simmons B.A."/>
            <person name="Magnuson J.K."/>
            <person name="Chen J."/>
            <person name="Drula E."/>
            <person name="Henrissat B."/>
            <person name="Wiebenga A."/>
            <person name="Lubbers R.J."/>
            <person name="Gomes A.C."/>
            <person name="Makela M.R."/>
            <person name="Stajich J."/>
            <person name="Grigoriev I.V."/>
            <person name="Mortensen U.H."/>
            <person name="De vries R.P."/>
            <person name="Baker S.E."/>
            <person name="Andersen M.R."/>
        </authorList>
    </citation>
    <scope>NUCLEOTIDE SEQUENCE [LARGE SCALE GENOMIC DNA]</scope>
    <source>
        <strain evidence="4 5">CBS 600.67</strain>
    </source>
</reference>
<dbReference type="InterPro" id="IPR023213">
    <property type="entry name" value="CAT-like_dom_sf"/>
</dbReference>
<proteinExistence type="predicted"/>
<keyword evidence="2" id="KW-0012">Acyltransferase</keyword>
<dbReference type="Gene3D" id="3.30.559.10">
    <property type="entry name" value="Chloramphenicol acetyltransferase-like domain"/>
    <property type="match status" value="2"/>
</dbReference>
<evidence type="ECO:0000259" key="3">
    <source>
        <dbReference type="Pfam" id="PF22664"/>
    </source>
</evidence>
<keyword evidence="5" id="KW-1185">Reference proteome</keyword>
<evidence type="ECO:0000256" key="1">
    <source>
        <dbReference type="ARBA" id="ARBA00022679"/>
    </source>
</evidence>
<dbReference type="Proteomes" id="UP001610335">
    <property type="component" value="Unassembled WGS sequence"/>
</dbReference>
<dbReference type="PANTHER" id="PTHR31896:SF64">
    <property type="entry name" value="TRICHOTHECENE 3-O-ACETYLTRANSFERASE"/>
    <property type="match status" value="1"/>
</dbReference>
<accession>A0ABR4HF45</accession>
<protein>
    <submittedName>
        <fullName evidence="4">Trichothecene biosynthesis acetyltransferase</fullName>
    </submittedName>
</protein>
<gene>
    <name evidence="4" type="ORF">BDW59DRAFT_24940</name>
</gene>
<comment type="caution">
    <text evidence="4">The sequence shown here is derived from an EMBL/GenBank/DDBJ whole genome shotgun (WGS) entry which is preliminary data.</text>
</comment>
<name>A0ABR4HF45_9EURO</name>
<dbReference type="InterPro" id="IPR051283">
    <property type="entry name" value="Sec_Metabolite_Acyltrans"/>
</dbReference>
<dbReference type="InterPro" id="IPR054710">
    <property type="entry name" value="Tri101-like_N"/>
</dbReference>
<dbReference type="PANTHER" id="PTHR31896">
    <property type="entry name" value="FAMILY REGULATORY PROTEIN, PUTATIVE (AFU_ORTHOLOGUE AFUA_3G14730)-RELATED"/>
    <property type="match status" value="1"/>
</dbReference>
<organism evidence="4 5">
    <name type="scientific">Aspergillus cavernicola</name>
    <dbReference type="NCBI Taxonomy" id="176166"/>
    <lineage>
        <taxon>Eukaryota</taxon>
        <taxon>Fungi</taxon>
        <taxon>Dikarya</taxon>
        <taxon>Ascomycota</taxon>
        <taxon>Pezizomycotina</taxon>
        <taxon>Eurotiomycetes</taxon>
        <taxon>Eurotiomycetidae</taxon>
        <taxon>Eurotiales</taxon>
        <taxon>Aspergillaceae</taxon>
        <taxon>Aspergillus</taxon>
        <taxon>Aspergillus subgen. Nidulantes</taxon>
    </lineage>
</organism>
<evidence type="ECO:0000313" key="4">
    <source>
        <dbReference type="EMBL" id="KAL2813945.1"/>
    </source>
</evidence>